<dbReference type="AlphaFoldDB" id="A0A127V9J8"/>
<feature type="domain" description="HTH araC/xylS-type" evidence="4">
    <location>
        <begin position="204"/>
        <end position="282"/>
    </location>
</feature>
<proteinExistence type="predicted"/>
<keyword evidence="3" id="KW-0804">Transcription</keyword>
<dbReference type="SUPFAM" id="SSF46689">
    <property type="entry name" value="Homeodomain-like"/>
    <property type="match status" value="1"/>
</dbReference>
<gene>
    <name evidence="5" type="ORF">AY601_1155</name>
</gene>
<dbReference type="Pfam" id="PF02311">
    <property type="entry name" value="AraC_binding"/>
    <property type="match status" value="1"/>
</dbReference>
<dbReference type="InterPro" id="IPR009057">
    <property type="entry name" value="Homeodomain-like_sf"/>
</dbReference>
<dbReference type="PATRIC" id="fig|188932.3.peg.1192"/>
<dbReference type="SUPFAM" id="SSF51215">
    <property type="entry name" value="Regulatory protein AraC"/>
    <property type="match status" value="1"/>
</dbReference>
<dbReference type="SMART" id="SM00342">
    <property type="entry name" value="HTH_ARAC"/>
    <property type="match status" value="1"/>
</dbReference>
<dbReference type="InterPro" id="IPR018060">
    <property type="entry name" value="HTH_AraC"/>
</dbReference>
<dbReference type="KEGG" id="pcm:AY601_1155"/>
<evidence type="ECO:0000313" key="5">
    <source>
        <dbReference type="EMBL" id="AMP98082.1"/>
    </source>
</evidence>
<keyword evidence="1" id="KW-0805">Transcription regulation</keyword>
<name>A0A127V9J8_9SPHI</name>
<dbReference type="GO" id="GO:0003700">
    <property type="term" value="F:DNA-binding transcription factor activity"/>
    <property type="evidence" value="ECO:0007669"/>
    <property type="project" value="InterPro"/>
</dbReference>
<dbReference type="GO" id="GO:0043565">
    <property type="term" value="F:sequence-specific DNA binding"/>
    <property type="evidence" value="ECO:0007669"/>
    <property type="project" value="InterPro"/>
</dbReference>
<sequence length="285" mass="32679">MSKKSNHIHVNTLPSGIREGIFMERKFFNGPPDIKEVERPHRDNGHLFILQEKGATHIEIDFQKHRIEAPSIIYIHPDQIHRVIAFENATTTSWIITSENLHQDTLKLLAGLTPANILALKTETLAIISETASLCIQFSERKHEKLYNFILKESFNTLVTLVVSQYLSEAKTTDNFSRSEVITKSFKSSLDHYFIKIKSPMIYAEQLNISAPYLNECVKTITGHPVSYHIQQRVILEAKRLLYHSNKSVKEIAGGLGYDDYSYFTRLFVKITGMTPLAFRTKNLE</sequence>
<dbReference type="InterPro" id="IPR037923">
    <property type="entry name" value="HTH-like"/>
</dbReference>
<dbReference type="Pfam" id="PF12833">
    <property type="entry name" value="HTH_18"/>
    <property type="match status" value="1"/>
</dbReference>
<dbReference type="OrthoDB" id="2585681at2"/>
<dbReference type="EMBL" id="CP014504">
    <property type="protein sequence ID" value="AMP98082.1"/>
    <property type="molecule type" value="Genomic_DNA"/>
</dbReference>
<evidence type="ECO:0000256" key="2">
    <source>
        <dbReference type="ARBA" id="ARBA00023125"/>
    </source>
</evidence>
<dbReference type="PANTHER" id="PTHR43280:SF2">
    <property type="entry name" value="HTH-TYPE TRANSCRIPTIONAL REGULATOR EXSA"/>
    <property type="match status" value="1"/>
</dbReference>
<organism evidence="5 6">
    <name type="scientific">Pedobacter cryoconitis</name>
    <dbReference type="NCBI Taxonomy" id="188932"/>
    <lineage>
        <taxon>Bacteria</taxon>
        <taxon>Pseudomonadati</taxon>
        <taxon>Bacteroidota</taxon>
        <taxon>Sphingobacteriia</taxon>
        <taxon>Sphingobacteriales</taxon>
        <taxon>Sphingobacteriaceae</taxon>
        <taxon>Pedobacter</taxon>
    </lineage>
</organism>
<evidence type="ECO:0000259" key="4">
    <source>
        <dbReference type="PROSITE" id="PS01124"/>
    </source>
</evidence>
<dbReference type="InterPro" id="IPR003313">
    <property type="entry name" value="AraC-bd"/>
</dbReference>
<dbReference type="RefSeq" id="WP_068397724.1">
    <property type="nucleotide sequence ID" value="NZ_CP014504.1"/>
</dbReference>
<protein>
    <submittedName>
        <fullName evidence="5">AraC family transcriptional regulator</fullName>
    </submittedName>
</protein>
<keyword evidence="6" id="KW-1185">Reference proteome</keyword>
<evidence type="ECO:0000313" key="6">
    <source>
        <dbReference type="Proteomes" id="UP000071561"/>
    </source>
</evidence>
<evidence type="ECO:0000256" key="1">
    <source>
        <dbReference type="ARBA" id="ARBA00023015"/>
    </source>
</evidence>
<keyword evidence="2" id="KW-0238">DNA-binding</keyword>
<reference evidence="5 6" key="1">
    <citation type="submission" date="2016-03" db="EMBL/GenBank/DDBJ databases">
        <title>Complete genome sequence of Pedobacter cryoconitis PAMC 27485.</title>
        <authorList>
            <person name="Lee J."/>
            <person name="Kim O.-S."/>
        </authorList>
    </citation>
    <scope>NUCLEOTIDE SEQUENCE [LARGE SCALE GENOMIC DNA]</scope>
    <source>
        <strain evidence="5 6">PAMC 27485</strain>
    </source>
</reference>
<dbReference type="Proteomes" id="UP000071561">
    <property type="component" value="Chromosome"/>
</dbReference>
<dbReference type="PROSITE" id="PS01124">
    <property type="entry name" value="HTH_ARAC_FAMILY_2"/>
    <property type="match status" value="1"/>
</dbReference>
<accession>A0A127V9J8</accession>
<dbReference type="PANTHER" id="PTHR43280">
    <property type="entry name" value="ARAC-FAMILY TRANSCRIPTIONAL REGULATOR"/>
    <property type="match status" value="1"/>
</dbReference>
<evidence type="ECO:0000256" key="3">
    <source>
        <dbReference type="ARBA" id="ARBA00023163"/>
    </source>
</evidence>
<dbReference type="Gene3D" id="1.10.10.60">
    <property type="entry name" value="Homeodomain-like"/>
    <property type="match status" value="1"/>
</dbReference>